<name>A0ACC1HN93_9FUNG</name>
<reference evidence="1" key="1">
    <citation type="submission" date="2022-06" db="EMBL/GenBank/DDBJ databases">
        <title>Phylogenomic reconstructions and comparative analyses of Kickxellomycotina fungi.</title>
        <authorList>
            <person name="Reynolds N.K."/>
            <person name="Stajich J.E."/>
            <person name="Barry K."/>
            <person name="Grigoriev I.V."/>
            <person name="Crous P."/>
            <person name="Smith M.E."/>
        </authorList>
    </citation>
    <scope>NUCLEOTIDE SEQUENCE</scope>
    <source>
        <strain evidence="1">RSA 2271</strain>
    </source>
</reference>
<dbReference type="EMBL" id="JAMZIH010002096">
    <property type="protein sequence ID" value="KAJ1677672.1"/>
    <property type="molecule type" value="Genomic_DNA"/>
</dbReference>
<dbReference type="Proteomes" id="UP001145114">
    <property type="component" value="Unassembled WGS sequence"/>
</dbReference>
<gene>
    <name evidence="1" type="ORF">EV182_005675</name>
</gene>
<evidence type="ECO:0000313" key="1">
    <source>
        <dbReference type="EMBL" id="KAJ1677672.1"/>
    </source>
</evidence>
<proteinExistence type="predicted"/>
<protein>
    <submittedName>
        <fullName evidence="1">Uncharacterized protein</fullName>
    </submittedName>
</protein>
<keyword evidence="2" id="KW-1185">Reference proteome</keyword>
<organism evidence="1 2">
    <name type="scientific">Spiromyces aspiralis</name>
    <dbReference type="NCBI Taxonomy" id="68401"/>
    <lineage>
        <taxon>Eukaryota</taxon>
        <taxon>Fungi</taxon>
        <taxon>Fungi incertae sedis</taxon>
        <taxon>Zoopagomycota</taxon>
        <taxon>Kickxellomycotina</taxon>
        <taxon>Kickxellomycetes</taxon>
        <taxon>Kickxellales</taxon>
        <taxon>Kickxellaceae</taxon>
        <taxon>Spiromyces</taxon>
    </lineage>
</organism>
<accession>A0ACC1HN93</accession>
<evidence type="ECO:0000313" key="2">
    <source>
        <dbReference type="Proteomes" id="UP001145114"/>
    </source>
</evidence>
<sequence length="186" mass="20852">MSPKATTAAASPRRADAPAKRTLSSKIQSMKFMKRGQEKEKLEEQKRKGQQQLSEACWKVVYDDSVLSNQKTTGPRVLYESSYLAFPSTVGADADSPNAAMFGRQSFQRFNPAVDRIAIETRERLKEEATERELEKINLSDEAMAQSLARDRHKDRQSKDGESSPSDSAPTITPNKRKRTAKVNSE</sequence>
<comment type="caution">
    <text evidence="1">The sequence shown here is derived from an EMBL/GenBank/DDBJ whole genome shotgun (WGS) entry which is preliminary data.</text>
</comment>